<accession>A0A2K9D777</accession>
<dbReference type="EMBL" id="CP025299">
    <property type="protein sequence ID" value="AUG29455.1"/>
    <property type="molecule type" value="Genomic_DNA"/>
</dbReference>
<gene>
    <name evidence="1" type="ORF">CXR34_08245</name>
</gene>
<proteinExistence type="predicted"/>
<protein>
    <submittedName>
        <fullName evidence="1">Uncharacterized protein</fullName>
    </submittedName>
</protein>
<evidence type="ECO:0000313" key="2">
    <source>
        <dbReference type="Proteomes" id="UP000233276"/>
    </source>
</evidence>
<dbReference type="KEGG" id="mhos:CXR34_08245"/>
<reference evidence="1 2" key="1">
    <citation type="submission" date="2017-12" db="EMBL/GenBank/DDBJ databases">
        <title>Isolation and characterization of estrogens degradatiion strain Microbacterium hominis SJTG1.</title>
        <authorList>
            <person name="Xiong W."/>
            <person name="Yin C."/>
            <person name="Zheng D."/>
            <person name="Liang R."/>
        </authorList>
    </citation>
    <scope>NUCLEOTIDE SEQUENCE [LARGE SCALE GENOMIC DNA]</scope>
    <source>
        <strain evidence="1 2">SJTG1</strain>
    </source>
</reference>
<organism evidence="1 2">
    <name type="scientific">Microbacterium hominis</name>
    <dbReference type="NCBI Taxonomy" id="162426"/>
    <lineage>
        <taxon>Bacteria</taxon>
        <taxon>Bacillati</taxon>
        <taxon>Actinomycetota</taxon>
        <taxon>Actinomycetes</taxon>
        <taxon>Micrococcales</taxon>
        <taxon>Microbacteriaceae</taxon>
        <taxon>Microbacterium</taxon>
    </lineage>
</organism>
<evidence type="ECO:0000313" key="1">
    <source>
        <dbReference type="EMBL" id="AUG29455.1"/>
    </source>
</evidence>
<dbReference type="RefSeq" id="WP_016464850.1">
    <property type="nucleotide sequence ID" value="NZ_CP025299.1"/>
</dbReference>
<sequence length="63" mass="6868">MSATLTTPDPAIHFKKIVEGEIEVCAGCINSLGYNVAWEFAEPDHIDPVALERHLRDAGIAHP</sequence>
<dbReference type="Proteomes" id="UP000233276">
    <property type="component" value="Chromosome"/>
</dbReference>
<name>A0A2K9D777_9MICO</name>
<dbReference type="AlphaFoldDB" id="A0A2K9D777"/>